<keyword evidence="1" id="KW-0472">Membrane</keyword>
<comment type="caution">
    <text evidence="2">The sequence shown here is derived from an EMBL/GenBank/DDBJ whole genome shotgun (WGS) entry which is preliminary data.</text>
</comment>
<protein>
    <submittedName>
        <fullName evidence="2">Uncharacterized protein</fullName>
    </submittedName>
</protein>
<reference evidence="2" key="1">
    <citation type="submission" date="2024-02" db="EMBL/GenBank/DDBJ databases">
        <authorList>
            <consortium name="Clinical and Environmental Microbiology Branch: Whole genome sequencing antimicrobial resistance pathogens in the healthcare setting"/>
        </authorList>
    </citation>
    <scope>NUCLEOTIDE SEQUENCE</scope>
    <source>
        <strain evidence="2">2021DK-00143</strain>
    </source>
</reference>
<evidence type="ECO:0000256" key="1">
    <source>
        <dbReference type="SAM" id="Phobius"/>
    </source>
</evidence>
<feature type="transmembrane region" description="Helical" evidence="1">
    <location>
        <begin position="12"/>
        <end position="31"/>
    </location>
</feature>
<gene>
    <name evidence="2" type="ORF">QEG54_001237</name>
</gene>
<dbReference type="RefSeq" id="WP_072065401.1">
    <property type="nucleotide sequence ID" value="NZ_CACVCI010000001.1"/>
</dbReference>
<sequence>MQGSPVIKKLHCMLTAVLLLIVAGFSLLYYFSRDVPDDELFVQRKITDSVYLYITHYKGGGATVSEVYRYYLDGRLQGDILHHLKDRSPFLVSEVANASITGYGAHINVKLSGRVYSFTNSDLFYSEGGAVMPVIDFTVNSK</sequence>
<dbReference type="AlphaFoldDB" id="A0AAI9DIT1"/>
<keyword evidence="1" id="KW-0812">Transmembrane</keyword>
<organism evidence="2">
    <name type="scientific">Pluralibacter gergoviae</name>
    <name type="common">Enterobacter gergoviae</name>
    <dbReference type="NCBI Taxonomy" id="61647"/>
    <lineage>
        <taxon>Bacteria</taxon>
        <taxon>Pseudomonadati</taxon>
        <taxon>Pseudomonadota</taxon>
        <taxon>Gammaproteobacteria</taxon>
        <taxon>Enterobacterales</taxon>
        <taxon>Enterobacteriaceae</taxon>
        <taxon>Pluralibacter</taxon>
    </lineage>
</organism>
<keyword evidence="1" id="KW-1133">Transmembrane helix</keyword>
<evidence type="ECO:0000313" key="2">
    <source>
        <dbReference type="EMBL" id="EML1470544.1"/>
    </source>
</evidence>
<dbReference type="EMBL" id="ABLOKC030000005">
    <property type="protein sequence ID" value="EML1470544.1"/>
    <property type="molecule type" value="Genomic_DNA"/>
</dbReference>
<name>A0AAI9DIT1_PLUGE</name>
<accession>A0AAI9DIT1</accession>
<proteinExistence type="predicted"/>